<keyword evidence="2" id="KW-1133">Transmembrane helix</keyword>
<dbReference type="InterPro" id="IPR000772">
    <property type="entry name" value="Ricin_B_lectin"/>
</dbReference>
<sequence length="419" mass="42772">MPPSRKSSLDPQSGPEPGFAETFADHTPVTPRGLAPAPRVWTTVLGALSLTAVVILGVAWLPGYVSSAYQVGAEPVAVVMNSSAPGATPTGGAKSTRSDGGVAEPSVAPPSTGGPDDMPVFPQAYQPNRDVSVPVVTVTQQQAAPHRRRHTTPTPTTTPTPAPTVTVTRSATVTPTPTASNTGRPTPTATPSQQSTAPVPTHSPDNQSQARARNTGAPSEQPTTRATAQSSNQSSARSTGQSSASPTRTASAPRQTTESSTARAGFTAQGAAKPQETAKPQDNARTQADEPAPGSMVVGNGSGKCIDVTDKNKAAGTPLQIWGCGGAANQRWEFRSDGTVRSLGMCMEVAGGSTADGARIQIGACNGGPAQRFVLNAANDLVNQAADKCVDVTDQATGDGARLQLWSCGGTSNQKWHLG</sequence>
<keyword evidence="5" id="KW-1185">Reference proteome</keyword>
<keyword evidence="2" id="KW-0812">Transmembrane</keyword>
<dbReference type="Gene3D" id="2.80.10.50">
    <property type="match status" value="2"/>
</dbReference>
<feature type="compositionally biased region" description="Low complexity" evidence="1">
    <location>
        <begin position="133"/>
        <end position="144"/>
    </location>
</feature>
<dbReference type="EMBL" id="FNFB01000040">
    <property type="protein sequence ID" value="SDM13270.1"/>
    <property type="molecule type" value="Genomic_DNA"/>
</dbReference>
<dbReference type="STRING" id="683260.SAMN05421874_14022"/>
<protein>
    <submittedName>
        <fullName evidence="4">Ricin-type beta-trefoil lectin domain-containing protein</fullName>
    </submittedName>
</protein>
<feature type="transmembrane region" description="Helical" evidence="2">
    <location>
        <begin position="40"/>
        <end position="61"/>
    </location>
</feature>
<dbReference type="PROSITE" id="PS50231">
    <property type="entry name" value="RICIN_B_LECTIN"/>
    <property type="match status" value="1"/>
</dbReference>
<evidence type="ECO:0000256" key="2">
    <source>
        <dbReference type="SAM" id="Phobius"/>
    </source>
</evidence>
<gene>
    <name evidence="4" type="ORF">SAMN05421874_14022</name>
</gene>
<name>A0A1G9QQY7_9ACTN</name>
<dbReference type="Pfam" id="PF00652">
    <property type="entry name" value="Ricin_B_lectin"/>
    <property type="match status" value="1"/>
</dbReference>
<dbReference type="SMART" id="SM00458">
    <property type="entry name" value="RICIN"/>
    <property type="match status" value="1"/>
</dbReference>
<dbReference type="GO" id="GO:0030246">
    <property type="term" value="F:carbohydrate binding"/>
    <property type="evidence" value="ECO:0007669"/>
    <property type="project" value="UniProtKB-KW"/>
</dbReference>
<dbReference type="AlphaFoldDB" id="A0A1G9QQY7"/>
<feature type="compositionally biased region" description="Low complexity" evidence="1">
    <location>
        <begin position="163"/>
        <end position="198"/>
    </location>
</feature>
<dbReference type="InterPro" id="IPR035992">
    <property type="entry name" value="Ricin_B-like_lectins"/>
</dbReference>
<evidence type="ECO:0000313" key="5">
    <source>
        <dbReference type="Proteomes" id="UP000198683"/>
    </source>
</evidence>
<feature type="compositionally biased region" description="Low complexity" evidence="1">
    <location>
        <begin position="223"/>
        <end position="254"/>
    </location>
</feature>
<feature type="domain" description="Ricin B lectin" evidence="3">
    <location>
        <begin position="293"/>
        <end position="419"/>
    </location>
</feature>
<evidence type="ECO:0000256" key="1">
    <source>
        <dbReference type="SAM" id="MobiDB-lite"/>
    </source>
</evidence>
<accession>A0A1G9QQY7</accession>
<dbReference type="SUPFAM" id="SSF50370">
    <property type="entry name" value="Ricin B-like lectins"/>
    <property type="match status" value="1"/>
</dbReference>
<feature type="region of interest" description="Disordered" evidence="1">
    <location>
        <begin position="83"/>
        <end position="299"/>
    </location>
</feature>
<organism evidence="4 5">
    <name type="scientific">Nonomuraea maritima</name>
    <dbReference type="NCBI Taxonomy" id="683260"/>
    <lineage>
        <taxon>Bacteria</taxon>
        <taxon>Bacillati</taxon>
        <taxon>Actinomycetota</taxon>
        <taxon>Actinomycetes</taxon>
        <taxon>Streptosporangiales</taxon>
        <taxon>Streptosporangiaceae</taxon>
        <taxon>Nonomuraea</taxon>
    </lineage>
</organism>
<proteinExistence type="predicted"/>
<evidence type="ECO:0000313" key="4">
    <source>
        <dbReference type="EMBL" id="SDM13270.1"/>
    </source>
</evidence>
<evidence type="ECO:0000259" key="3">
    <source>
        <dbReference type="SMART" id="SM00458"/>
    </source>
</evidence>
<feature type="compositionally biased region" description="Polar residues" evidence="1">
    <location>
        <begin position="1"/>
        <end position="11"/>
    </location>
</feature>
<reference evidence="4 5" key="1">
    <citation type="submission" date="2016-10" db="EMBL/GenBank/DDBJ databases">
        <authorList>
            <person name="de Groot N.N."/>
        </authorList>
    </citation>
    <scope>NUCLEOTIDE SEQUENCE [LARGE SCALE GENOMIC DNA]</scope>
    <source>
        <strain evidence="4 5">CGMCC 4.5681</strain>
    </source>
</reference>
<feature type="compositionally biased region" description="Polar residues" evidence="1">
    <location>
        <begin position="203"/>
        <end position="222"/>
    </location>
</feature>
<keyword evidence="4" id="KW-0430">Lectin</keyword>
<dbReference type="Proteomes" id="UP000198683">
    <property type="component" value="Unassembled WGS sequence"/>
</dbReference>
<feature type="region of interest" description="Disordered" evidence="1">
    <location>
        <begin position="1"/>
        <end position="33"/>
    </location>
</feature>
<keyword evidence="2" id="KW-0472">Membrane</keyword>